<feature type="compositionally biased region" description="Pro residues" evidence="6">
    <location>
        <begin position="13"/>
        <end position="24"/>
    </location>
</feature>
<dbReference type="OrthoDB" id="5462484at2"/>
<proteinExistence type="inferred from homology"/>
<reference evidence="7 8" key="1">
    <citation type="submission" date="2019-02" db="EMBL/GenBank/DDBJ databases">
        <title>Siculibacillus lacustris gen. nov., sp. nov., a new rosette-forming bacterium isolated from a freshwater crater lake (Lake St. Ana, Romania).</title>
        <authorList>
            <person name="Felfoldi T."/>
            <person name="Marton Z."/>
            <person name="Szabo A."/>
            <person name="Mentes A."/>
            <person name="Boka K."/>
            <person name="Marialigeti K."/>
            <person name="Mathe I."/>
            <person name="Koncz M."/>
            <person name="Schumann P."/>
            <person name="Toth E."/>
        </authorList>
    </citation>
    <scope>NUCLEOTIDE SEQUENCE [LARGE SCALE GENOMIC DNA]</scope>
    <source>
        <strain evidence="7 8">SA-279</strain>
    </source>
</reference>
<evidence type="ECO:0000313" key="8">
    <source>
        <dbReference type="Proteomes" id="UP000292781"/>
    </source>
</evidence>
<dbReference type="PANTHER" id="PTHR38776:SF1">
    <property type="entry name" value="MLTA-INTERACTING PROTEIN-RELATED"/>
    <property type="match status" value="1"/>
</dbReference>
<dbReference type="InterPro" id="IPR010583">
    <property type="entry name" value="MipA"/>
</dbReference>
<evidence type="ECO:0000256" key="5">
    <source>
        <dbReference type="ARBA" id="ARBA00023237"/>
    </source>
</evidence>
<keyword evidence="3" id="KW-0732">Signal</keyword>
<keyword evidence="5" id="KW-0998">Cell outer membrane</keyword>
<name>A0A4Q9VNV6_9HYPH</name>
<evidence type="ECO:0000256" key="2">
    <source>
        <dbReference type="ARBA" id="ARBA00005722"/>
    </source>
</evidence>
<dbReference type="EMBL" id="SJFN01000015">
    <property type="protein sequence ID" value="TBW37383.1"/>
    <property type="molecule type" value="Genomic_DNA"/>
</dbReference>
<comment type="similarity">
    <text evidence="2">Belongs to the MipA/OmpV family.</text>
</comment>
<gene>
    <name evidence="7" type="ORF">EYW49_11520</name>
</gene>
<evidence type="ECO:0000256" key="6">
    <source>
        <dbReference type="SAM" id="MobiDB-lite"/>
    </source>
</evidence>
<evidence type="ECO:0000256" key="4">
    <source>
        <dbReference type="ARBA" id="ARBA00023136"/>
    </source>
</evidence>
<evidence type="ECO:0000256" key="1">
    <source>
        <dbReference type="ARBA" id="ARBA00004442"/>
    </source>
</evidence>
<accession>A0A4Q9VNV6</accession>
<dbReference type="Proteomes" id="UP000292781">
    <property type="component" value="Unassembled WGS sequence"/>
</dbReference>
<feature type="region of interest" description="Disordered" evidence="6">
    <location>
        <begin position="1"/>
        <end position="52"/>
    </location>
</feature>
<keyword evidence="4" id="KW-0472">Membrane</keyword>
<protein>
    <submittedName>
        <fullName evidence="7">MipA/OmpV family protein</fullName>
    </submittedName>
</protein>
<dbReference type="Pfam" id="PF06629">
    <property type="entry name" value="MipA"/>
    <property type="match status" value="1"/>
</dbReference>
<keyword evidence="8" id="KW-1185">Reference proteome</keyword>
<comment type="subcellular location">
    <subcellularLocation>
        <location evidence="1">Cell outer membrane</location>
    </subcellularLocation>
</comment>
<comment type="caution">
    <text evidence="7">The sequence shown here is derived from an EMBL/GenBank/DDBJ whole genome shotgun (WGS) entry which is preliminary data.</text>
</comment>
<evidence type="ECO:0000256" key="3">
    <source>
        <dbReference type="ARBA" id="ARBA00022729"/>
    </source>
</evidence>
<dbReference type="GO" id="GO:0009279">
    <property type="term" value="C:cell outer membrane"/>
    <property type="evidence" value="ECO:0007669"/>
    <property type="project" value="UniProtKB-SubCell"/>
</dbReference>
<evidence type="ECO:0000313" key="7">
    <source>
        <dbReference type="EMBL" id="TBW37383.1"/>
    </source>
</evidence>
<dbReference type="AlphaFoldDB" id="A0A4Q9VNV6"/>
<organism evidence="7 8">
    <name type="scientific">Siculibacillus lacustris</name>
    <dbReference type="NCBI Taxonomy" id="1549641"/>
    <lineage>
        <taxon>Bacteria</taxon>
        <taxon>Pseudomonadati</taxon>
        <taxon>Pseudomonadota</taxon>
        <taxon>Alphaproteobacteria</taxon>
        <taxon>Hyphomicrobiales</taxon>
        <taxon>Ancalomicrobiaceae</taxon>
        <taxon>Siculibacillus</taxon>
    </lineage>
</organism>
<dbReference type="PANTHER" id="PTHR38776">
    <property type="entry name" value="MLTA-INTERACTING PROTEIN-RELATED"/>
    <property type="match status" value="1"/>
</dbReference>
<sequence>MAERFPLTRHPPRAPSPRFPPTVAEPPRNLVDDPVTMAGSSSTLPLGPPSASPLTPGNAMRLTLVLLAALPATTLAAFAGGAPLPGPGDDAIVTLGGGARLAPEWDGSKSYVLSPMPIVGFRFLRSPFTGQPTTDTGFGIRPAFRHVGERKFDVHDRLWGLDKVDAAWELGLAADYTDTWFRASVEVRQGFGGHTGQIVDLGLDGIVHPFEHVTLSAGPRLSLASAAYMNTYFGVTAAESARTGLATHRPGGGVRGAGLATAASWEIDPRWVVRADAGWTRLADDAATSPIVRADGARDQFTVGLGVAWRFGVGWH</sequence>